<dbReference type="InterPro" id="IPR024607">
    <property type="entry name" value="Sulfatase_CS"/>
</dbReference>
<dbReference type="SUPFAM" id="SSF53649">
    <property type="entry name" value="Alkaline phosphatase-like"/>
    <property type="match status" value="1"/>
</dbReference>
<dbReference type="FunFam" id="3.40.720.10:FF:000007">
    <property type="entry name" value="Arylsulfatase family, member J"/>
    <property type="match status" value="1"/>
</dbReference>
<dbReference type="Pfam" id="PF00884">
    <property type="entry name" value="Sulfatase"/>
    <property type="match status" value="1"/>
</dbReference>
<dbReference type="PROSITE" id="PS00149">
    <property type="entry name" value="SULFATASE_2"/>
    <property type="match status" value="1"/>
</dbReference>
<evidence type="ECO:0000313" key="8">
    <source>
        <dbReference type="Proteomes" id="UP000749559"/>
    </source>
</evidence>
<dbReference type="CDD" id="cd16029">
    <property type="entry name" value="4-S"/>
    <property type="match status" value="1"/>
</dbReference>
<sequence length="531" mass="59446">MAGNVLKILFSCFTMKYTLFLNVLIVFVGLNNSQTTQPNIVLILADDYGWHDIGYHGSEIKTPNLDLLAGQGVKLENYYVQPICTPTRSQLLSGRYQIHTGLQHGIIWAGTPNALPSEFKTVADRLQDAGYATHMVGKWHIGFYKKQYTPNYRGFDTFYGYLTGSEDYYTHSRCYPFDNKLGCGVDLHDNMKVDKQQKGKYSASLFASRAQKLIDSHNNSKPLFMYVPFQSVHAPLEVPAKYVDQYAHIKDKNRRTYAGMVTCMDEAIGNITDSLKQKGIWDNTILIFSTDNGGQILRGGSNYPLRGWKGSLWEGGVHGVGFVHSPFLKNKGTVSKELIHVTDWYPTIVGLAGGKIPTNLSIPLDGHDVWATISMNKSSPRKELLHNIDPLTHPSGEPRVNSTFDTRKRAALRSGRWKIITGDPGNGSWIPVPKATTSGIETNSISPYMDTEMVPEDAYTTYGDPKKNLWLFDIENDPNEHHDLSDDRPDIVDALLKRLAAYDASAVPCRYPKDDPKANPELHGGAWVPWE</sequence>
<dbReference type="GO" id="GO:0008484">
    <property type="term" value="F:sulfuric ester hydrolase activity"/>
    <property type="evidence" value="ECO:0007669"/>
    <property type="project" value="InterPro"/>
</dbReference>
<evidence type="ECO:0000256" key="2">
    <source>
        <dbReference type="ARBA" id="ARBA00008779"/>
    </source>
</evidence>
<reference evidence="7" key="1">
    <citation type="submission" date="2022-03" db="EMBL/GenBank/DDBJ databases">
        <authorList>
            <person name="Martin C."/>
        </authorList>
    </citation>
    <scope>NUCLEOTIDE SEQUENCE</scope>
</reference>
<dbReference type="GO" id="GO:0046872">
    <property type="term" value="F:metal ion binding"/>
    <property type="evidence" value="ECO:0007669"/>
    <property type="project" value="UniProtKB-KW"/>
</dbReference>
<dbReference type="InterPro" id="IPR047115">
    <property type="entry name" value="ARSB"/>
</dbReference>
<dbReference type="InterPro" id="IPR017850">
    <property type="entry name" value="Alkaline_phosphatase_core_sf"/>
</dbReference>
<evidence type="ECO:0000313" key="7">
    <source>
        <dbReference type="EMBL" id="CAH1786462.1"/>
    </source>
</evidence>
<keyword evidence="4" id="KW-0378">Hydrolase</keyword>
<comment type="similarity">
    <text evidence="2">Belongs to the sulfatase family.</text>
</comment>
<dbReference type="AlphaFoldDB" id="A0A8J1U420"/>
<dbReference type="InterPro" id="IPR000917">
    <property type="entry name" value="Sulfatase_N"/>
</dbReference>
<keyword evidence="8" id="KW-1185">Reference proteome</keyword>
<comment type="cofactor">
    <cofactor evidence="1">
        <name>Ca(2+)</name>
        <dbReference type="ChEBI" id="CHEBI:29108"/>
    </cofactor>
</comment>
<protein>
    <submittedName>
        <fullName evidence="7">Uncharacterized protein</fullName>
    </submittedName>
</protein>
<dbReference type="OrthoDB" id="103349at2759"/>
<proteinExistence type="inferred from homology"/>
<comment type="caution">
    <text evidence="7">The sequence shown here is derived from an EMBL/GenBank/DDBJ whole genome shotgun (WGS) entry which is preliminary data.</text>
</comment>
<evidence type="ECO:0000256" key="3">
    <source>
        <dbReference type="ARBA" id="ARBA00022723"/>
    </source>
</evidence>
<dbReference type="Proteomes" id="UP000749559">
    <property type="component" value="Unassembled WGS sequence"/>
</dbReference>
<name>A0A8J1U420_OWEFU</name>
<evidence type="ECO:0000256" key="5">
    <source>
        <dbReference type="ARBA" id="ARBA00022837"/>
    </source>
</evidence>
<evidence type="ECO:0000256" key="1">
    <source>
        <dbReference type="ARBA" id="ARBA00001913"/>
    </source>
</evidence>
<keyword evidence="6" id="KW-0325">Glycoprotein</keyword>
<accession>A0A8J1U420</accession>
<dbReference type="EMBL" id="CAIIXF020000006">
    <property type="protein sequence ID" value="CAH1786462.1"/>
    <property type="molecule type" value="Genomic_DNA"/>
</dbReference>
<organism evidence="7 8">
    <name type="scientific">Owenia fusiformis</name>
    <name type="common">Polychaete worm</name>
    <dbReference type="NCBI Taxonomy" id="6347"/>
    <lineage>
        <taxon>Eukaryota</taxon>
        <taxon>Metazoa</taxon>
        <taxon>Spiralia</taxon>
        <taxon>Lophotrochozoa</taxon>
        <taxon>Annelida</taxon>
        <taxon>Polychaeta</taxon>
        <taxon>Sedentaria</taxon>
        <taxon>Canalipalpata</taxon>
        <taxon>Sabellida</taxon>
        <taxon>Oweniida</taxon>
        <taxon>Oweniidae</taxon>
        <taxon>Owenia</taxon>
    </lineage>
</organism>
<dbReference type="PANTHER" id="PTHR10342:SF274">
    <property type="entry name" value="ARYLSULFATASE B"/>
    <property type="match status" value="1"/>
</dbReference>
<dbReference type="Gene3D" id="3.30.1120.10">
    <property type="match status" value="1"/>
</dbReference>
<keyword evidence="5" id="KW-0106">Calcium</keyword>
<evidence type="ECO:0000256" key="6">
    <source>
        <dbReference type="ARBA" id="ARBA00023180"/>
    </source>
</evidence>
<gene>
    <name evidence="7" type="ORF">OFUS_LOCUS12355</name>
</gene>
<evidence type="ECO:0000256" key="4">
    <source>
        <dbReference type="ARBA" id="ARBA00022801"/>
    </source>
</evidence>
<dbReference type="Gene3D" id="3.40.720.10">
    <property type="entry name" value="Alkaline Phosphatase, subunit A"/>
    <property type="match status" value="1"/>
</dbReference>
<keyword evidence="3" id="KW-0479">Metal-binding</keyword>
<dbReference type="PANTHER" id="PTHR10342">
    <property type="entry name" value="ARYLSULFATASE"/>
    <property type="match status" value="1"/>
</dbReference>